<dbReference type="GO" id="GO:0009228">
    <property type="term" value="P:thiamine biosynthetic process"/>
    <property type="evidence" value="ECO:0007669"/>
    <property type="project" value="InterPro"/>
</dbReference>
<gene>
    <name evidence="4" type="primary">thiD</name>
    <name evidence="4" type="ORF">HCU01_17480</name>
    <name evidence="5" type="ORF">SAMN05660971_02342</name>
</gene>
<dbReference type="InterPro" id="IPR013749">
    <property type="entry name" value="PM/HMP-P_kinase-1"/>
</dbReference>
<dbReference type="STRING" id="44933.SAMN05660971_02342"/>
<dbReference type="GO" id="GO:0008972">
    <property type="term" value="F:phosphomethylpyrimidine kinase activity"/>
    <property type="evidence" value="ECO:0007669"/>
    <property type="project" value="InterPro"/>
</dbReference>
<name>A0A1M7GHM6_9GAMM</name>
<evidence type="ECO:0000313" key="4">
    <source>
        <dbReference type="EMBL" id="GEN23799.1"/>
    </source>
</evidence>
<dbReference type="Proteomes" id="UP000184123">
    <property type="component" value="Unassembled WGS sequence"/>
</dbReference>
<dbReference type="Pfam" id="PF08543">
    <property type="entry name" value="Phos_pyr_kin"/>
    <property type="match status" value="1"/>
</dbReference>
<dbReference type="PANTHER" id="PTHR20858">
    <property type="entry name" value="PHOSPHOMETHYLPYRIMIDINE KINASE"/>
    <property type="match status" value="1"/>
</dbReference>
<dbReference type="Proteomes" id="UP000321726">
    <property type="component" value="Unassembled WGS sequence"/>
</dbReference>
<evidence type="ECO:0000256" key="1">
    <source>
        <dbReference type="ARBA" id="ARBA00004948"/>
    </source>
</evidence>
<dbReference type="EMBL" id="BJXU01000060">
    <property type="protein sequence ID" value="GEN23799.1"/>
    <property type="molecule type" value="Genomic_DNA"/>
</dbReference>
<comment type="pathway">
    <text evidence="1">Cofactor biosynthesis; thiamine diphosphate biosynthesis.</text>
</comment>
<dbReference type="AlphaFoldDB" id="A0A1M7GHM6"/>
<reference evidence="4 7" key="2">
    <citation type="submission" date="2019-07" db="EMBL/GenBank/DDBJ databases">
        <title>Whole genome shotgun sequence of Halomonas cupida NBRC 102219.</title>
        <authorList>
            <person name="Hosoyama A."/>
            <person name="Uohara A."/>
            <person name="Ohji S."/>
            <person name="Ichikawa N."/>
        </authorList>
    </citation>
    <scope>NUCLEOTIDE SEQUENCE [LARGE SCALE GENOMIC DNA]</scope>
    <source>
        <strain evidence="4 7">NBRC 102219</strain>
    </source>
</reference>
<dbReference type="Gene3D" id="3.40.1190.20">
    <property type="match status" value="1"/>
</dbReference>
<keyword evidence="7" id="KW-1185">Reference proteome</keyword>
<sequence>MNHVSEGWAPNLPGVLVLAGHDPTGGAGIIADAETVAACGGWALTIPTALTVQNLNDVEAVVSVSADGIRRAAAALDELPVAAIKIGLIADLEALDAVVDVIRRRPGVPVVADPVLRAGGGCELATRELIDAWCERLLPRVDILTPNRQELARLAGEAYRDDTERAVSLMQLGCQALLVTGTDEPPSQIPTGRVAHTLHAPDIDRQWTWPRLDGQYHGSGCTLASALATRLAAGESLVAACEQAQVFTWQALAHGWQPSRGQHLPRRLWRLPSPCFTTDEAGL</sequence>
<keyword evidence="5" id="KW-0808">Transferase</keyword>
<organism evidence="5 6">
    <name type="scientific">Halomonas cupida</name>
    <dbReference type="NCBI Taxonomy" id="44933"/>
    <lineage>
        <taxon>Bacteria</taxon>
        <taxon>Pseudomonadati</taxon>
        <taxon>Pseudomonadota</taxon>
        <taxon>Gammaproteobacteria</taxon>
        <taxon>Oceanospirillales</taxon>
        <taxon>Halomonadaceae</taxon>
        <taxon>Halomonas</taxon>
    </lineage>
</organism>
<evidence type="ECO:0000313" key="5">
    <source>
        <dbReference type="EMBL" id="SHM15447.1"/>
    </source>
</evidence>
<dbReference type="InterPro" id="IPR004399">
    <property type="entry name" value="HMP/HMP-P_kinase_dom"/>
</dbReference>
<reference evidence="5 6" key="1">
    <citation type="submission" date="2016-11" db="EMBL/GenBank/DDBJ databases">
        <authorList>
            <person name="Jaros S."/>
            <person name="Januszkiewicz K."/>
            <person name="Wedrychowicz H."/>
        </authorList>
    </citation>
    <scope>NUCLEOTIDE SEQUENCE [LARGE SCALE GENOMIC DNA]</scope>
    <source>
        <strain evidence="5 6">DSM 4740</strain>
    </source>
</reference>
<dbReference type="PANTHER" id="PTHR20858:SF17">
    <property type="entry name" value="HYDROXYMETHYLPYRIMIDINE_PHOSPHOMETHYLPYRIMIDINE KINASE THI20-RELATED"/>
    <property type="match status" value="1"/>
</dbReference>
<evidence type="ECO:0000313" key="7">
    <source>
        <dbReference type="Proteomes" id="UP000321726"/>
    </source>
</evidence>
<dbReference type="InterPro" id="IPR029056">
    <property type="entry name" value="Ribokinase-like"/>
</dbReference>
<dbReference type="RefSeq" id="WP_174788037.1">
    <property type="nucleotide sequence ID" value="NZ_BJXU01000060.1"/>
</dbReference>
<protein>
    <recommendedName>
        <fullName evidence="2">hydroxymethylpyrimidine kinase</fullName>
        <ecNumber evidence="2">2.7.1.49</ecNumber>
    </recommendedName>
</protein>
<dbReference type="CDD" id="cd01169">
    <property type="entry name" value="HMPP_kinase"/>
    <property type="match status" value="1"/>
</dbReference>
<dbReference type="EMBL" id="FRCA01000005">
    <property type="protein sequence ID" value="SHM15447.1"/>
    <property type="molecule type" value="Genomic_DNA"/>
</dbReference>
<dbReference type="GO" id="GO:0009229">
    <property type="term" value="P:thiamine diphosphate biosynthetic process"/>
    <property type="evidence" value="ECO:0007669"/>
    <property type="project" value="UniProtKB-UniPathway"/>
</dbReference>
<evidence type="ECO:0000256" key="2">
    <source>
        <dbReference type="ARBA" id="ARBA00012135"/>
    </source>
</evidence>
<dbReference type="GO" id="GO:0008902">
    <property type="term" value="F:hydroxymethylpyrimidine kinase activity"/>
    <property type="evidence" value="ECO:0007669"/>
    <property type="project" value="UniProtKB-EC"/>
</dbReference>
<dbReference type="GO" id="GO:0005829">
    <property type="term" value="C:cytosol"/>
    <property type="evidence" value="ECO:0007669"/>
    <property type="project" value="TreeGrafter"/>
</dbReference>
<dbReference type="SUPFAM" id="SSF53613">
    <property type="entry name" value="Ribokinase-like"/>
    <property type="match status" value="1"/>
</dbReference>
<evidence type="ECO:0000313" key="6">
    <source>
        <dbReference type="Proteomes" id="UP000184123"/>
    </source>
</evidence>
<feature type="domain" description="Pyridoxamine kinase/Phosphomethylpyrimidine kinase" evidence="3">
    <location>
        <begin position="22"/>
        <end position="262"/>
    </location>
</feature>
<dbReference type="UniPathway" id="UPA00060">
    <property type="reaction ID" value="UER00138"/>
</dbReference>
<dbReference type="EC" id="2.7.1.49" evidence="2"/>
<proteinExistence type="predicted"/>
<accession>A0A1M7GHM6</accession>
<keyword evidence="5" id="KW-0418">Kinase</keyword>
<evidence type="ECO:0000259" key="3">
    <source>
        <dbReference type="Pfam" id="PF08543"/>
    </source>
</evidence>